<keyword evidence="3 5" id="KW-0195">Cyclin</keyword>
<comment type="similarity">
    <text evidence="1">Belongs to the cyclin family. Cyclin D subfamily.</text>
</comment>
<evidence type="ECO:0000256" key="5">
    <source>
        <dbReference type="RuleBase" id="RU000383"/>
    </source>
</evidence>
<evidence type="ECO:0000259" key="7">
    <source>
        <dbReference type="SMART" id="SM00385"/>
    </source>
</evidence>
<accession>A0A811MG70</accession>
<sequence>MGEAQEGCSAGCSFSLRCLEDGAGLDAAAGSAASADDAGRLAAILYSDAGEEDQEEYMDHLVSKESSFCCSPCSSSSPSSSSSPVFCDIAGAEPCLSSTASSDDWFRCARRATVEWIFETRAYFGFSHRTAYLAISYMDRFCLHRCMDRSVMPWAARLLAVACVSLAAKMEEYRAPALSEFRADDEYDFSSVCIRRMELLVLSTLGWRMGDVTPLDYLPCLSSRLPRDGGGGGLVAAKAAALIFSAAESASVLDYRPSTVAVAAVLAAAHGAMAKEALESKMSSLSPSCLLDKDDVHACYITMLSESSSATPSKLAAKRPPPPTSSGSTTFSSVDAASSLEAAADSNKRARLELPAVVGA</sequence>
<gene>
    <name evidence="8" type="ORF">NCGR_LOCUS3606</name>
</gene>
<dbReference type="FunFam" id="1.10.472.10:FF:000069">
    <property type="entry name" value="Cyclin-D5-1"/>
    <property type="match status" value="1"/>
</dbReference>
<dbReference type="AlphaFoldDB" id="A0A811MG70"/>
<evidence type="ECO:0000256" key="2">
    <source>
        <dbReference type="ARBA" id="ARBA00022618"/>
    </source>
</evidence>
<evidence type="ECO:0000256" key="4">
    <source>
        <dbReference type="ARBA" id="ARBA00023306"/>
    </source>
</evidence>
<name>A0A811MG70_9POAL</name>
<feature type="region of interest" description="Disordered" evidence="6">
    <location>
        <begin position="311"/>
        <end position="332"/>
    </location>
</feature>
<dbReference type="InterPro" id="IPR039361">
    <property type="entry name" value="Cyclin"/>
</dbReference>
<evidence type="ECO:0000256" key="3">
    <source>
        <dbReference type="ARBA" id="ARBA00023127"/>
    </source>
</evidence>
<dbReference type="InterPro" id="IPR006671">
    <property type="entry name" value="Cyclin_N"/>
</dbReference>
<dbReference type="Proteomes" id="UP000604825">
    <property type="component" value="Unassembled WGS sequence"/>
</dbReference>
<comment type="caution">
    <text evidence="8">The sequence shown here is derived from an EMBL/GenBank/DDBJ whole genome shotgun (WGS) entry which is preliminary data.</text>
</comment>
<keyword evidence="4" id="KW-0131">Cell cycle</keyword>
<dbReference type="PANTHER" id="PTHR10177">
    <property type="entry name" value="CYCLINS"/>
    <property type="match status" value="1"/>
</dbReference>
<evidence type="ECO:0000256" key="6">
    <source>
        <dbReference type="SAM" id="MobiDB-lite"/>
    </source>
</evidence>
<dbReference type="SUPFAM" id="SSF47954">
    <property type="entry name" value="Cyclin-like"/>
    <property type="match status" value="1"/>
</dbReference>
<proteinExistence type="inferred from homology"/>
<organism evidence="8 9">
    <name type="scientific">Miscanthus lutarioriparius</name>
    <dbReference type="NCBI Taxonomy" id="422564"/>
    <lineage>
        <taxon>Eukaryota</taxon>
        <taxon>Viridiplantae</taxon>
        <taxon>Streptophyta</taxon>
        <taxon>Embryophyta</taxon>
        <taxon>Tracheophyta</taxon>
        <taxon>Spermatophyta</taxon>
        <taxon>Magnoliopsida</taxon>
        <taxon>Liliopsida</taxon>
        <taxon>Poales</taxon>
        <taxon>Poaceae</taxon>
        <taxon>PACMAD clade</taxon>
        <taxon>Panicoideae</taxon>
        <taxon>Andropogonodae</taxon>
        <taxon>Andropogoneae</taxon>
        <taxon>Saccharinae</taxon>
        <taxon>Miscanthus</taxon>
    </lineage>
</organism>
<dbReference type="OrthoDB" id="306099at2759"/>
<dbReference type="InterPro" id="IPR013763">
    <property type="entry name" value="Cyclin-like_dom"/>
</dbReference>
<dbReference type="InterPro" id="IPR004367">
    <property type="entry name" value="Cyclin_C-dom"/>
</dbReference>
<dbReference type="EMBL" id="CAJGYO010000001">
    <property type="protein sequence ID" value="CAD6205838.1"/>
    <property type="molecule type" value="Genomic_DNA"/>
</dbReference>
<reference evidence="8" key="1">
    <citation type="submission" date="2020-10" db="EMBL/GenBank/DDBJ databases">
        <authorList>
            <person name="Han B."/>
            <person name="Lu T."/>
            <person name="Zhao Q."/>
            <person name="Huang X."/>
            <person name="Zhao Y."/>
        </authorList>
    </citation>
    <scope>NUCLEOTIDE SEQUENCE</scope>
</reference>
<dbReference type="CDD" id="cd20543">
    <property type="entry name" value="CYCLIN_AtCycD-like_rpt1"/>
    <property type="match status" value="1"/>
</dbReference>
<dbReference type="SMART" id="SM00385">
    <property type="entry name" value="CYCLIN"/>
    <property type="match status" value="1"/>
</dbReference>
<dbReference type="Gene3D" id="1.10.472.10">
    <property type="entry name" value="Cyclin-like"/>
    <property type="match status" value="2"/>
</dbReference>
<evidence type="ECO:0000313" key="8">
    <source>
        <dbReference type="EMBL" id="CAD6205838.1"/>
    </source>
</evidence>
<dbReference type="GO" id="GO:0051301">
    <property type="term" value="P:cell division"/>
    <property type="evidence" value="ECO:0007669"/>
    <property type="project" value="UniProtKB-KW"/>
</dbReference>
<feature type="domain" description="Cyclin-like" evidence="7">
    <location>
        <begin position="115"/>
        <end position="203"/>
    </location>
</feature>
<evidence type="ECO:0000313" key="9">
    <source>
        <dbReference type="Proteomes" id="UP000604825"/>
    </source>
</evidence>
<evidence type="ECO:0000256" key="1">
    <source>
        <dbReference type="ARBA" id="ARBA00009065"/>
    </source>
</evidence>
<dbReference type="Pfam" id="PF00134">
    <property type="entry name" value="Cyclin_N"/>
    <property type="match status" value="1"/>
</dbReference>
<dbReference type="Pfam" id="PF02984">
    <property type="entry name" value="Cyclin_C"/>
    <property type="match status" value="1"/>
</dbReference>
<keyword evidence="2" id="KW-0132">Cell division</keyword>
<protein>
    <recommendedName>
        <fullName evidence="7">Cyclin-like domain-containing protein</fullName>
    </recommendedName>
</protein>
<dbReference type="InterPro" id="IPR036915">
    <property type="entry name" value="Cyclin-like_sf"/>
</dbReference>
<keyword evidence="9" id="KW-1185">Reference proteome</keyword>